<dbReference type="Gene3D" id="3.50.50.60">
    <property type="entry name" value="FAD/NAD(P)-binding domain"/>
    <property type="match status" value="1"/>
</dbReference>
<keyword evidence="3" id="KW-0285">Flavoprotein</keyword>
<comment type="cofactor">
    <cofactor evidence="1">
        <name>FAD</name>
        <dbReference type="ChEBI" id="CHEBI:57692"/>
    </cofactor>
</comment>
<dbReference type="PRINTS" id="PR00420">
    <property type="entry name" value="RNGMNOXGNASE"/>
</dbReference>
<dbReference type="Gene3D" id="3.30.70.2450">
    <property type="match status" value="1"/>
</dbReference>
<evidence type="ECO:0000259" key="6">
    <source>
        <dbReference type="Pfam" id="PF01494"/>
    </source>
</evidence>
<keyword evidence="4" id="KW-0274">FAD</keyword>
<evidence type="ECO:0000256" key="4">
    <source>
        <dbReference type="ARBA" id="ARBA00022827"/>
    </source>
</evidence>
<dbReference type="NCBIfam" id="NF004832">
    <property type="entry name" value="PRK06184.1"/>
    <property type="match status" value="1"/>
</dbReference>
<dbReference type="Pfam" id="PF01494">
    <property type="entry name" value="FAD_binding_3"/>
    <property type="match status" value="1"/>
</dbReference>
<dbReference type="SUPFAM" id="SSF51905">
    <property type="entry name" value="FAD/NAD(P)-binding domain"/>
    <property type="match status" value="1"/>
</dbReference>
<dbReference type="InterPro" id="IPR050641">
    <property type="entry name" value="RIFMO-like"/>
</dbReference>
<protein>
    <submittedName>
        <fullName evidence="7">FAD-dependent oxidoreductase</fullName>
    </submittedName>
</protein>
<dbReference type="InterPro" id="IPR036188">
    <property type="entry name" value="FAD/NAD-bd_sf"/>
</dbReference>
<name>A0ABP9PWZ9_9PSEU</name>
<gene>
    <name evidence="7" type="ORF">GCM10023321_24000</name>
</gene>
<dbReference type="PANTHER" id="PTHR43004">
    <property type="entry name" value="TRK SYSTEM POTASSIUM UPTAKE PROTEIN"/>
    <property type="match status" value="1"/>
</dbReference>
<evidence type="ECO:0000313" key="7">
    <source>
        <dbReference type="EMBL" id="GAA5153565.1"/>
    </source>
</evidence>
<comment type="caution">
    <text evidence="7">The sequence shown here is derived from an EMBL/GenBank/DDBJ whole genome shotgun (WGS) entry which is preliminary data.</text>
</comment>
<dbReference type="Proteomes" id="UP001428817">
    <property type="component" value="Unassembled WGS sequence"/>
</dbReference>
<evidence type="ECO:0000256" key="2">
    <source>
        <dbReference type="ARBA" id="ARBA00007801"/>
    </source>
</evidence>
<reference evidence="8" key="1">
    <citation type="journal article" date="2019" name="Int. J. Syst. Evol. Microbiol.">
        <title>The Global Catalogue of Microorganisms (GCM) 10K type strain sequencing project: providing services to taxonomists for standard genome sequencing and annotation.</title>
        <authorList>
            <consortium name="The Broad Institute Genomics Platform"/>
            <consortium name="The Broad Institute Genome Sequencing Center for Infectious Disease"/>
            <person name="Wu L."/>
            <person name="Ma J."/>
        </authorList>
    </citation>
    <scope>NUCLEOTIDE SEQUENCE [LARGE SCALE GENOMIC DNA]</scope>
    <source>
        <strain evidence="8">JCM 18303</strain>
    </source>
</reference>
<feature type="region of interest" description="Disordered" evidence="5">
    <location>
        <begin position="512"/>
        <end position="536"/>
    </location>
</feature>
<accession>A0ABP9PWZ9</accession>
<dbReference type="RefSeq" id="WP_185061771.1">
    <property type="nucleotide sequence ID" value="NZ_BAABJP010000008.1"/>
</dbReference>
<organism evidence="7 8">
    <name type="scientific">Pseudonocardia eucalypti</name>
    <dbReference type="NCBI Taxonomy" id="648755"/>
    <lineage>
        <taxon>Bacteria</taxon>
        <taxon>Bacillati</taxon>
        <taxon>Actinomycetota</taxon>
        <taxon>Actinomycetes</taxon>
        <taxon>Pseudonocardiales</taxon>
        <taxon>Pseudonocardiaceae</taxon>
        <taxon>Pseudonocardia</taxon>
    </lineage>
</organism>
<dbReference type="SUPFAM" id="SSF52833">
    <property type="entry name" value="Thioredoxin-like"/>
    <property type="match status" value="1"/>
</dbReference>
<sequence>MTQEHVDVLIVGAGPVGTALAIDLTRRGLAVRLVDKAAEAFPGSRAKGVQPRTLEVFDDLGVREDVLARGSRYPKLGIHLGPLTVPKAMYPHRPHSSAVPYPDTLLIPQNRTDAALHAQLRRLGGRVEFDTELIELRQHDSAVTATLTGPAGTHTVTASYLVGADGASSTVRKQCGITFTGTTDDADRILIVDAVTTGLRRDRWHVWPAPPGRFMGACPLPHSDLFQWMIKLRSGEEPPADAAQINARIRGRTGSKKIQLRDVAWRSVFRPNIRLADRYRHGRVFLAGDAAHVHTPAGAQGLNTGVQDAYNLAWKLAQVHAGAHERLLDTYEGERRPIAAAVLGLSTEKYQGMAKLRPSSIKRGQDESQLNLTYHGGPLAPPTTDRTTTLHVGDRAPDAELRDRERTDVRLHTQLRGPHFTAIAYGPHAAQALSALPWPNRGSGLCRLVIDTDADRTAEPPADAVLTDPGHTFREAYGVTTDVLILVRPDGYIAHIAERDFLASTRAAAAVMTPRETDEAPGTTTSTPPAGQAPRP</sequence>
<evidence type="ECO:0000256" key="5">
    <source>
        <dbReference type="SAM" id="MobiDB-lite"/>
    </source>
</evidence>
<evidence type="ECO:0000256" key="3">
    <source>
        <dbReference type="ARBA" id="ARBA00022630"/>
    </source>
</evidence>
<dbReference type="PANTHER" id="PTHR43004:SF19">
    <property type="entry name" value="BINDING MONOOXYGENASE, PUTATIVE (JCVI)-RELATED"/>
    <property type="match status" value="1"/>
</dbReference>
<dbReference type="InterPro" id="IPR002938">
    <property type="entry name" value="FAD-bd"/>
</dbReference>
<dbReference type="Gene3D" id="3.40.30.120">
    <property type="match status" value="1"/>
</dbReference>
<dbReference type="InterPro" id="IPR036249">
    <property type="entry name" value="Thioredoxin-like_sf"/>
</dbReference>
<feature type="domain" description="FAD-binding" evidence="6">
    <location>
        <begin position="6"/>
        <end position="343"/>
    </location>
</feature>
<evidence type="ECO:0000313" key="8">
    <source>
        <dbReference type="Proteomes" id="UP001428817"/>
    </source>
</evidence>
<proteinExistence type="inferred from homology"/>
<feature type="compositionally biased region" description="Low complexity" evidence="5">
    <location>
        <begin position="520"/>
        <end position="536"/>
    </location>
</feature>
<comment type="similarity">
    <text evidence="2">Belongs to the PheA/TfdB FAD monooxygenase family.</text>
</comment>
<dbReference type="EMBL" id="BAABJP010000008">
    <property type="protein sequence ID" value="GAA5153565.1"/>
    <property type="molecule type" value="Genomic_DNA"/>
</dbReference>
<evidence type="ECO:0000256" key="1">
    <source>
        <dbReference type="ARBA" id="ARBA00001974"/>
    </source>
</evidence>
<keyword evidence="8" id="KW-1185">Reference proteome</keyword>